<evidence type="ECO:0000313" key="2">
    <source>
        <dbReference type="EMBL" id="KAK4132892.1"/>
    </source>
</evidence>
<sequence>MPDFDGIPQHVPMRGRKCKRSLRGSGLGVPVLSAAGACCCLGCSGGRRKERGCSRRGMPREGIGSAARSHGGRFVWQRETNAAVDAGGRKGEGGVLQGGRSALVVRQSKGRYAAAGM</sequence>
<accession>A0AAN6ZC66</accession>
<evidence type="ECO:0000256" key="1">
    <source>
        <dbReference type="SAM" id="MobiDB-lite"/>
    </source>
</evidence>
<gene>
    <name evidence="2" type="ORF">BT67DRAFT_63765</name>
</gene>
<name>A0AAN6ZC66_9PEZI</name>
<protein>
    <submittedName>
        <fullName evidence="2">Uncharacterized protein</fullName>
    </submittedName>
</protein>
<evidence type="ECO:0000313" key="3">
    <source>
        <dbReference type="Proteomes" id="UP001304895"/>
    </source>
</evidence>
<proteinExistence type="predicted"/>
<reference evidence="2" key="2">
    <citation type="submission" date="2023-05" db="EMBL/GenBank/DDBJ databases">
        <authorList>
            <consortium name="Lawrence Berkeley National Laboratory"/>
            <person name="Steindorff A."/>
            <person name="Hensen N."/>
            <person name="Bonometti L."/>
            <person name="Westerberg I."/>
            <person name="Brannstrom I.O."/>
            <person name="Guillou S."/>
            <person name="Cros-Aarteil S."/>
            <person name="Calhoun S."/>
            <person name="Haridas S."/>
            <person name="Kuo A."/>
            <person name="Mondo S."/>
            <person name="Pangilinan J."/>
            <person name="Riley R."/>
            <person name="Labutti K."/>
            <person name="Andreopoulos B."/>
            <person name="Lipzen A."/>
            <person name="Chen C."/>
            <person name="Yanf M."/>
            <person name="Daum C."/>
            <person name="Ng V."/>
            <person name="Clum A."/>
            <person name="Ohm R."/>
            <person name="Martin F."/>
            <person name="Silar P."/>
            <person name="Natvig D."/>
            <person name="Lalanne C."/>
            <person name="Gautier V."/>
            <person name="Ament-Velasquez S.L."/>
            <person name="Kruys A."/>
            <person name="Hutchinson M.I."/>
            <person name="Powell A.J."/>
            <person name="Barry K."/>
            <person name="Miller A.N."/>
            <person name="Grigoriev I.V."/>
            <person name="Debuchy R."/>
            <person name="Gladieux P."/>
            <person name="Thoren M.H."/>
            <person name="Johannesson H."/>
        </authorList>
    </citation>
    <scope>NUCLEOTIDE SEQUENCE</scope>
    <source>
        <strain evidence="2">CBS 123565</strain>
    </source>
</reference>
<keyword evidence="3" id="KW-1185">Reference proteome</keyword>
<dbReference type="AlphaFoldDB" id="A0AAN6ZC66"/>
<organism evidence="2 3">
    <name type="scientific">Trichocladium antarcticum</name>
    <dbReference type="NCBI Taxonomy" id="1450529"/>
    <lineage>
        <taxon>Eukaryota</taxon>
        <taxon>Fungi</taxon>
        <taxon>Dikarya</taxon>
        <taxon>Ascomycota</taxon>
        <taxon>Pezizomycotina</taxon>
        <taxon>Sordariomycetes</taxon>
        <taxon>Sordariomycetidae</taxon>
        <taxon>Sordariales</taxon>
        <taxon>Chaetomiaceae</taxon>
        <taxon>Trichocladium</taxon>
    </lineage>
</organism>
<comment type="caution">
    <text evidence="2">The sequence shown here is derived from an EMBL/GenBank/DDBJ whole genome shotgun (WGS) entry which is preliminary data.</text>
</comment>
<dbReference type="Proteomes" id="UP001304895">
    <property type="component" value="Unassembled WGS sequence"/>
</dbReference>
<feature type="region of interest" description="Disordered" evidence="1">
    <location>
        <begin position="47"/>
        <end position="71"/>
    </location>
</feature>
<reference evidence="2" key="1">
    <citation type="journal article" date="2023" name="Mol. Phylogenet. Evol.">
        <title>Genome-scale phylogeny and comparative genomics of the fungal order Sordariales.</title>
        <authorList>
            <person name="Hensen N."/>
            <person name="Bonometti L."/>
            <person name="Westerberg I."/>
            <person name="Brannstrom I.O."/>
            <person name="Guillou S."/>
            <person name="Cros-Aarteil S."/>
            <person name="Calhoun S."/>
            <person name="Haridas S."/>
            <person name="Kuo A."/>
            <person name="Mondo S."/>
            <person name="Pangilinan J."/>
            <person name="Riley R."/>
            <person name="LaButti K."/>
            <person name="Andreopoulos B."/>
            <person name="Lipzen A."/>
            <person name="Chen C."/>
            <person name="Yan M."/>
            <person name="Daum C."/>
            <person name="Ng V."/>
            <person name="Clum A."/>
            <person name="Steindorff A."/>
            <person name="Ohm R.A."/>
            <person name="Martin F."/>
            <person name="Silar P."/>
            <person name="Natvig D.O."/>
            <person name="Lalanne C."/>
            <person name="Gautier V."/>
            <person name="Ament-Velasquez S.L."/>
            <person name="Kruys A."/>
            <person name="Hutchinson M.I."/>
            <person name="Powell A.J."/>
            <person name="Barry K."/>
            <person name="Miller A.N."/>
            <person name="Grigoriev I.V."/>
            <person name="Debuchy R."/>
            <person name="Gladieux P."/>
            <person name="Hiltunen Thoren M."/>
            <person name="Johannesson H."/>
        </authorList>
    </citation>
    <scope>NUCLEOTIDE SEQUENCE</scope>
    <source>
        <strain evidence="2">CBS 123565</strain>
    </source>
</reference>
<dbReference type="EMBL" id="MU853414">
    <property type="protein sequence ID" value="KAK4132892.1"/>
    <property type="molecule type" value="Genomic_DNA"/>
</dbReference>